<dbReference type="CDD" id="cd06259">
    <property type="entry name" value="YdcF-like"/>
    <property type="match status" value="1"/>
</dbReference>
<reference evidence="2" key="1">
    <citation type="submission" date="2020-06" db="EMBL/GenBank/DDBJ databases">
        <authorList>
            <consortium name="Plant Systems Biology data submission"/>
        </authorList>
    </citation>
    <scope>NUCLEOTIDE SEQUENCE</scope>
    <source>
        <strain evidence="2">D6</strain>
    </source>
</reference>
<dbReference type="InterPro" id="IPR003848">
    <property type="entry name" value="DUF218"/>
</dbReference>
<comment type="caution">
    <text evidence="2">The sequence shown here is derived from an EMBL/GenBank/DDBJ whole genome shotgun (WGS) entry which is preliminary data.</text>
</comment>
<keyword evidence="3" id="KW-1185">Reference proteome</keyword>
<accession>A0A9N8E0B4</accession>
<dbReference type="PANTHER" id="PTHR30336">
    <property type="entry name" value="INNER MEMBRANE PROTEIN, PROBABLE PERMEASE"/>
    <property type="match status" value="1"/>
</dbReference>
<feature type="domain" description="DUF218" evidence="1">
    <location>
        <begin position="25"/>
        <end position="174"/>
    </location>
</feature>
<dbReference type="Proteomes" id="UP001153069">
    <property type="component" value="Unassembled WGS sequence"/>
</dbReference>
<dbReference type="GO" id="GO:0005886">
    <property type="term" value="C:plasma membrane"/>
    <property type="evidence" value="ECO:0007669"/>
    <property type="project" value="TreeGrafter"/>
</dbReference>
<evidence type="ECO:0000313" key="2">
    <source>
        <dbReference type="EMBL" id="CAB9511590.1"/>
    </source>
</evidence>
<protein>
    <submittedName>
        <fullName evidence="2">Conserved Protein</fullName>
    </submittedName>
</protein>
<dbReference type="InterPro" id="IPR051599">
    <property type="entry name" value="Cell_Envelope_Assoc"/>
</dbReference>
<evidence type="ECO:0000259" key="1">
    <source>
        <dbReference type="Pfam" id="PF02698"/>
    </source>
</evidence>
<organism evidence="2 3">
    <name type="scientific">Seminavis robusta</name>
    <dbReference type="NCBI Taxonomy" id="568900"/>
    <lineage>
        <taxon>Eukaryota</taxon>
        <taxon>Sar</taxon>
        <taxon>Stramenopiles</taxon>
        <taxon>Ochrophyta</taxon>
        <taxon>Bacillariophyta</taxon>
        <taxon>Bacillariophyceae</taxon>
        <taxon>Bacillariophycidae</taxon>
        <taxon>Naviculales</taxon>
        <taxon>Naviculaceae</taxon>
        <taxon>Seminavis</taxon>
    </lineage>
</organism>
<dbReference type="InterPro" id="IPR014729">
    <property type="entry name" value="Rossmann-like_a/b/a_fold"/>
</dbReference>
<dbReference type="Pfam" id="PF02698">
    <property type="entry name" value="DUF218"/>
    <property type="match status" value="1"/>
</dbReference>
<gene>
    <name evidence="2" type="ORF">SEMRO_492_G153860.1</name>
</gene>
<name>A0A9N8E0B4_9STRA</name>
<dbReference type="AlphaFoldDB" id="A0A9N8E0B4"/>
<dbReference type="PANTHER" id="PTHR30336:SF20">
    <property type="entry name" value="DUF218 DOMAIN-CONTAINING PROTEIN"/>
    <property type="match status" value="1"/>
</dbReference>
<evidence type="ECO:0000313" key="3">
    <source>
        <dbReference type="Proteomes" id="UP001153069"/>
    </source>
</evidence>
<dbReference type="Gene3D" id="3.40.50.620">
    <property type="entry name" value="HUPs"/>
    <property type="match status" value="1"/>
</dbReference>
<sequence length="246" mass="27969">MISIIEQEEDRVVRSSMPSNSVQRFIVVLGAPTTEDGKPGPDMKQRLDRCLELLAQEKEDDCLVVVTGGSPRTYGSSGVCKEGDCMHQYLTEKGVKSSRILVENHAQHTFHNAIFSKSLLRTRGYIPSSRATELSILTSDWHMTRSMWCFQAVFCDHLNITLVPVTAKSDPTLPGAKERIAYEREMTRNKDWVLRCIQLHRGHPEVPEPLKGPWSEMLLDKLWESGRARLVKENEMRPEHKPRSGS</sequence>
<proteinExistence type="predicted"/>
<dbReference type="EMBL" id="CAICTM010000491">
    <property type="protein sequence ID" value="CAB9511590.1"/>
    <property type="molecule type" value="Genomic_DNA"/>
</dbReference>